<dbReference type="FunFam" id="1.10.510.10:FF:000571">
    <property type="entry name" value="Maternal embryonic leucine zipper kinase"/>
    <property type="match status" value="1"/>
</dbReference>
<dbReference type="CDD" id="cd14008">
    <property type="entry name" value="STKc_LKB1_CaMKK"/>
    <property type="match status" value="1"/>
</dbReference>
<proteinExistence type="inferred from homology"/>
<reference evidence="7 8" key="1">
    <citation type="submission" date="2019-07" db="EMBL/GenBank/DDBJ databases">
        <title>Genomics analysis of Aphanomyces spp. identifies a new class of oomycete effector associated with host adaptation.</title>
        <authorList>
            <person name="Gaulin E."/>
        </authorList>
    </citation>
    <scope>NUCLEOTIDE SEQUENCE [LARGE SCALE GENOMIC DNA]</scope>
    <source>
        <strain evidence="7 8">ATCC 201684</strain>
    </source>
</reference>
<dbReference type="Pfam" id="PF00069">
    <property type="entry name" value="Pkinase"/>
    <property type="match status" value="1"/>
</dbReference>
<name>A0A6G0XB43_9STRA</name>
<gene>
    <name evidence="7" type="ORF">Ae201684_006511</name>
</gene>
<protein>
    <recommendedName>
        <fullName evidence="6">Protein kinase domain-containing protein</fullName>
    </recommendedName>
</protein>
<comment type="similarity">
    <text evidence="4">Belongs to the protein kinase superfamily.</text>
</comment>
<dbReference type="InterPro" id="IPR000719">
    <property type="entry name" value="Prot_kinase_dom"/>
</dbReference>
<comment type="caution">
    <text evidence="7">The sequence shown here is derived from an EMBL/GenBank/DDBJ whole genome shotgun (WGS) entry which is preliminary data.</text>
</comment>
<dbReference type="GO" id="GO:0005737">
    <property type="term" value="C:cytoplasm"/>
    <property type="evidence" value="ECO:0007669"/>
    <property type="project" value="TreeGrafter"/>
</dbReference>
<keyword evidence="4" id="KW-0723">Serine/threonine-protein kinase</keyword>
<keyword evidence="4" id="KW-0808">Transferase</keyword>
<evidence type="ECO:0000259" key="6">
    <source>
        <dbReference type="PROSITE" id="PS50011"/>
    </source>
</evidence>
<keyword evidence="1 3" id="KW-0547">Nucleotide-binding</keyword>
<organism evidence="7 8">
    <name type="scientific">Aphanomyces euteiches</name>
    <dbReference type="NCBI Taxonomy" id="100861"/>
    <lineage>
        <taxon>Eukaryota</taxon>
        <taxon>Sar</taxon>
        <taxon>Stramenopiles</taxon>
        <taxon>Oomycota</taxon>
        <taxon>Saprolegniomycetes</taxon>
        <taxon>Saprolegniales</taxon>
        <taxon>Verrucalvaceae</taxon>
        <taxon>Aphanomyces</taxon>
    </lineage>
</organism>
<keyword evidence="2 3" id="KW-0067">ATP-binding</keyword>
<dbReference type="SMART" id="SM00220">
    <property type="entry name" value="S_TKc"/>
    <property type="match status" value="1"/>
</dbReference>
<dbReference type="SUPFAM" id="SSF56112">
    <property type="entry name" value="Protein kinase-like (PK-like)"/>
    <property type="match status" value="1"/>
</dbReference>
<dbReference type="GO" id="GO:0004674">
    <property type="term" value="F:protein serine/threonine kinase activity"/>
    <property type="evidence" value="ECO:0007669"/>
    <property type="project" value="UniProtKB-KW"/>
</dbReference>
<feature type="compositionally biased region" description="Polar residues" evidence="5">
    <location>
        <begin position="1"/>
        <end position="11"/>
    </location>
</feature>
<dbReference type="PROSITE" id="PS00107">
    <property type="entry name" value="PROTEIN_KINASE_ATP"/>
    <property type="match status" value="1"/>
</dbReference>
<evidence type="ECO:0000256" key="2">
    <source>
        <dbReference type="ARBA" id="ARBA00022840"/>
    </source>
</evidence>
<evidence type="ECO:0000256" key="5">
    <source>
        <dbReference type="SAM" id="MobiDB-lite"/>
    </source>
</evidence>
<dbReference type="GO" id="GO:0035556">
    <property type="term" value="P:intracellular signal transduction"/>
    <property type="evidence" value="ECO:0007669"/>
    <property type="project" value="TreeGrafter"/>
</dbReference>
<dbReference type="PROSITE" id="PS50011">
    <property type="entry name" value="PROTEIN_KINASE_DOM"/>
    <property type="match status" value="1"/>
</dbReference>
<evidence type="ECO:0000256" key="1">
    <source>
        <dbReference type="ARBA" id="ARBA00022741"/>
    </source>
</evidence>
<dbReference type="InterPro" id="IPR011009">
    <property type="entry name" value="Kinase-like_dom_sf"/>
</dbReference>
<dbReference type="Proteomes" id="UP000481153">
    <property type="component" value="Unassembled WGS sequence"/>
</dbReference>
<dbReference type="InterPro" id="IPR008271">
    <property type="entry name" value="Ser/Thr_kinase_AS"/>
</dbReference>
<feature type="binding site" evidence="3">
    <location>
        <position position="57"/>
    </location>
    <ligand>
        <name>ATP</name>
        <dbReference type="ChEBI" id="CHEBI:30616"/>
    </ligand>
</feature>
<dbReference type="AlphaFoldDB" id="A0A6G0XB43"/>
<dbReference type="Gene3D" id="1.10.510.10">
    <property type="entry name" value="Transferase(Phosphotransferase) domain 1"/>
    <property type="match status" value="1"/>
</dbReference>
<dbReference type="PANTHER" id="PTHR24346">
    <property type="entry name" value="MAP/MICROTUBULE AFFINITY-REGULATING KINASE"/>
    <property type="match status" value="1"/>
</dbReference>
<accession>A0A6G0XB43</accession>
<sequence>MSTPEWQSVLTTHEDGDGSNRVNEYHMMETLGKGTFAKVKLFERRVENSEPRRFAAKIMSKSALSKMKEYVRVGESMSAVTALDKVEAEINIMRTLYHRNVVLLFEVINDPSSDKIYLILEYLPKGPCMLYDADTKVFKSPITGTTLPEELAKKHIRDIVQGVKYLHNRGICHRDIKPDNILLNDDNRCHLSDFGCAQVLEPSARLTSTVGTYQFLAPECCSGEPFNPFRVDIWAIGVTLYIFLYGVLPFDAPNTKQLFDDILVKSIEYPSTTTSISVLGMDFLQSALCKDPSERPTIANMELHPWLAPEDNDGPISF</sequence>
<feature type="compositionally biased region" description="Basic and acidic residues" evidence="5">
    <location>
        <begin position="12"/>
        <end position="21"/>
    </location>
</feature>
<evidence type="ECO:0000256" key="3">
    <source>
        <dbReference type="PROSITE-ProRule" id="PRU10141"/>
    </source>
</evidence>
<evidence type="ECO:0000313" key="7">
    <source>
        <dbReference type="EMBL" id="KAF0737342.1"/>
    </source>
</evidence>
<feature type="domain" description="Protein kinase" evidence="6">
    <location>
        <begin position="25"/>
        <end position="307"/>
    </location>
</feature>
<dbReference type="GO" id="GO:0005524">
    <property type="term" value="F:ATP binding"/>
    <property type="evidence" value="ECO:0007669"/>
    <property type="project" value="UniProtKB-UniRule"/>
</dbReference>
<keyword evidence="8" id="KW-1185">Reference proteome</keyword>
<dbReference type="Gene3D" id="3.30.200.20">
    <property type="entry name" value="Phosphorylase Kinase, domain 1"/>
    <property type="match status" value="1"/>
</dbReference>
<evidence type="ECO:0000256" key="4">
    <source>
        <dbReference type="RuleBase" id="RU000304"/>
    </source>
</evidence>
<keyword evidence="4" id="KW-0418">Kinase</keyword>
<dbReference type="EMBL" id="VJMJ01000084">
    <property type="protein sequence ID" value="KAF0737342.1"/>
    <property type="molecule type" value="Genomic_DNA"/>
</dbReference>
<dbReference type="InterPro" id="IPR017441">
    <property type="entry name" value="Protein_kinase_ATP_BS"/>
</dbReference>
<dbReference type="VEuPathDB" id="FungiDB:AeMF1_000978"/>
<dbReference type="PANTHER" id="PTHR24346:SF77">
    <property type="entry name" value="SERINE THREONINE PROTEIN KINASE"/>
    <property type="match status" value="1"/>
</dbReference>
<feature type="region of interest" description="Disordered" evidence="5">
    <location>
        <begin position="1"/>
        <end position="21"/>
    </location>
</feature>
<dbReference type="PROSITE" id="PS00108">
    <property type="entry name" value="PROTEIN_KINASE_ST"/>
    <property type="match status" value="1"/>
</dbReference>
<evidence type="ECO:0000313" key="8">
    <source>
        <dbReference type="Proteomes" id="UP000481153"/>
    </source>
</evidence>